<evidence type="ECO:0000256" key="1">
    <source>
        <dbReference type="SAM" id="Phobius"/>
    </source>
</evidence>
<dbReference type="EMBL" id="FYDG01000011">
    <property type="protein sequence ID" value="SNB79594.1"/>
    <property type="molecule type" value="Genomic_DNA"/>
</dbReference>
<dbReference type="AlphaFoldDB" id="A0A212S351"/>
<name>A0A212S351_RHOAC</name>
<evidence type="ECO:0000313" key="3">
    <source>
        <dbReference type="Proteomes" id="UP000198418"/>
    </source>
</evidence>
<dbReference type="Proteomes" id="UP000198418">
    <property type="component" value="Unassembled WGS sequence"/>
</dbReference>
<evidence type="ECO:0000313" key="2">
    <source>
        <dbReference type="EMBL" id="SNB79594.1"/>
    </source>
</evidence>
<keyword evidence="3" id="KW-1185">Reference proteome</keyword>
<dbReference type="RefSeq" id="WP_088521834.1">
    <property type="nucleotide sequence ID" value="NZ_FYDG01000011.1"/>
</dbReference>
<sequence length="188" mass="20885">MTPTDPATLILMYFVLPVWLAAGFADWLCHRASHIESTSGVKESLIHLLMFAEVGAPLLAALFLDVNALILAVMIVAFFVHEATAMWDVTYAVSRREVTPIEQHVHSFLEMIPLLAIVTMATLHWGQFLALFGLGDEPARLALAWKQQPLSGAYVATILGLIVVFEFLPYAEEFLRTRRAGAPLHSER</sequence>
<feature type="transmembrane region" description="Helical" evidence="1">
    <location>
        <begin position="6"/>
        <end position="25"/>
    </location>
</feature>
<feature type="transmembrane region" description="Helical" evidence="1">
    <location>
        <begin position="114"/>
        <end position="132"/>
    </location>
</feature>
<protein>
    <recommendedName>
        <fullName evidence="4">Diguanylate cyclase</fullName>
    </recommendedName>
</protein>
<feature type="transmembrane region" description="Helical" evidence="1">
    <location>
        <begin position="152"/>
        <end position="171"/>
    </location>
</feature>
<dbReference type="OrthoDB" id="6028296at2"/>
<gene>
    <name evidence="2" type="ORF">SAMN06265338_11169</name>
</gene>
<keyword evidence="1" id="KW-1133">Transmembrane helix</keyword>
<keyword evidence="1" id="KW-0812">Transmembrane</keyword>
<organism evidence="2 3">
    <name type="scientific">Rhodoblastus acidophilus</name>
    <name type="common">Rhodopseudomonas acidophila</name>
    <dbReference type="NCBI Taxonomy" id="1074"/>
    <lineage>
        <taxon>Bacteria</taxon>
        <taxon>Pseudomonadati</taxon>
        <taxon>Pseudomonadota</taxon>
        <taxon>Alphaproteobacteria</taxon>
        <taxon>Hyphomicrobiales</taxon>
        <taxon>Rhodoblastaceae</taxon>
        <taxon>Rhodoblastus</taxon>
    </lineage>
</organism>
<keyword evidence="1" id="KW-0472">Membrane</keyword>
<evidence type="ECO:0008006" key="4">
    <source>
        <dbReference type="Google" id="ProtNLM"/>
    </source>
</evidence>
<proteinExistence type="predicted"/>
<reference evidence="3" key="1">
    <citation type="submission" date="2017-06" db="EMBL/GenBank/DDBJ databases">
        <authorList>
            <person name="Varghese N."/>
            <person name="Submissions S."/>
        </authorList>
    </citation>
    <scope>NUCLEOTIDE SEQUENCE [LARGE SCALE GENOMIC DNA]</scope>
    <source>
        <strain evidence="3">DSM 137</strain>
    </source>
</reference>
<accession>A0A212S351</accession>